<dbReference type="GO" id="GO:0004867">
    <property type="term" value="F:serine-type endopeptidase inhibitor activity"/>
    <property type="evidence" value="ECO:0007669"/>
    <property type="project" value="UniProtKB-KW"/>
</dbReference>
<keyword evidence="1" id="KW-0646">Protease inhibitor</keyword>
<dbReference type="Gene3D" id="3.30.497.10">
    <property type="entry name" value="Antithrombin, subunit I, domain 2"/>
    <property type="match status" value="1"/>
</dbReference>
<dbReference type="SUPFAM" id="SSF56574">
    <property type="entry name" value="Serpins"/>
    <property type="match status" value="1"/>
</dbReference>
<evidence type="ECO:0000256" key="3">
    <source>
        <dbReference type="SAM" id="SignalP"/>
    </source>
</evidence>
<feature type="domain" description="Serpin" evidence="4">
    <location>
        <begin position="48"/>
        <end position="403"/>
    </location>
</feature>
<dbReference type="InterPro" id="IPR042185">
    <property type="entry name" value="Serpin_sf_2"/>
</dbReference>
<evidence type="ECO:0000259" key="4">
    <source>
        <dbReference type="Pfam" id="PF00079"/>
    </source>
</evidence>
<dbReference type="OrthoDB" id="9518664at2759"/>
<proteinExistence type="predicted"/>
<keyword evidence="6" id="KW-1185">Reference proteome</keyword>
<dbReference type="Proteomes" id="UP000288716">
    <property type="component" value="Unassembled WGS sequence"/>
</dbReference>
<accession>A0A443SHR5</accession>
<dbReference type="Pfam" id="PF00079">
    <property type="entry name" value="Serpin"/>
    <property type="match status" value="1"/>
</dbReference>
<dbReference type="InterPro" id="IPR023796">
    <property type="entry name" value="Serpin_dom"/>
</dbReference>
<evidence type="ECO:0000256" key="2">
    <source>
        <dbReference type="ARBA" id="ARBA00022900"/>
    </source>
</evidence>
<dbReference type="Gene3D" id="2.30.39.10">
    <property type="entry name" value="Alpha-1-antitrypsin, domain 1"/>
    <property type="match status" value="1"/>
</dbReference>
<keyword evidence="2" id="KW-0722">Serine protease inhibitor</keyword>
<feature type="chain" id="PRO_5019539445" evidence="3">
    <location>
        <begin position="18"/>
        <end position="406"/>
    </location>
</feature>
<evidence type="ECO:0000256" key="1">
    <source>
        <dbReference type="ARBA" id="ARBA00022690"/>
    </source>
</evidence>
<dbReference type="EMBL" id="NCKV01002273">
    <property type="protein sequence ID" value="RWS27064.1"/>
    <property type="molecule type" value="Genomic_DNA"/>
</dbReference>
<dbReference type="InterPro" id="IPR042178">
    <property type="entry name" value="Serpin_sf_1"/>
</dbReference>
<feature type="signal peptide" evidence="3">
    <location>
        <begin position="1"/>
        <end position="17"/>
    </location>
</feature>
<keyword evidence="3" id="KW-0732">Signal</keyword>
<organism evidence="5 6">
    <name type="scientific">Leptotrombidium deliense</name>
    <dbReference type="NCBI Taxonomy" id="299467"/>
    <lineage>
        <taxon>Eukaryota</taxon>
        <taxon>Metazoa</taxon>
        <taxon>Ecdysozoa</taxon>
        <taxon>Arthropoda</taxon>
        <taxon>Chelicerata</taxon>
        <taxon>Arachnida</taxon>
        <taxon>Acari</taxon>
        <taxon>Acariformes</taxon>
        <taxon>Trombidiformes</taxon>
        <taxon>Prostigmata</taxon>
        <taxon>Anystina</taxon>
        <taxon>Parasitengona</taxon>
        <taxon>Trombiculoidea</taxon>
        <taxon>Trombiculidae</taxon>
        <taxon>Leptotrombidium</taxon>
    </lineage>
</organism>
<evidence type="ECO:0000313" key="6">
    <source>
        <dbReference type="Proteomes" id="UP000288716"/>
    </source>
</evidence>
<gene>
    <name evidence="5" type="ORF">B4U80_12902</name>
</gene>
<sequence length="406" mass="46713">MKSCIAVVSIFVLLCQGFFVQELSTNKPDAAFQEMVNKVKRASFQHTLKMLSLMHSNNERNGIYGSLNFLVSFLSTMNAVGKEGKNETLIKLLNFDKFFTSFDEATNVFANPMFQKLLTAKSVVILSKDFEVKSDYKNRFNNSPFHLYLNVDFQTKDDREKDQQVIRNEVLKLNNTAFADEKEMLNNFTLFFELKEEDIFNMFSYSNYTAKFAPSFRFASAKTLEGAFHSQGSQGYASFMNNKREYNYSTTDDLEGIKIPLESGDALTIILPKKNVPFGKVLEKLGYEAIDEILRKMSPKVIDLRIPKFPNSSISTKNSFFGVNGFDNYFSKNVTWKGISDTNGLYLTQLTMANYIRFEEETSIFERRRPPGGRQMRIIVNAEYPFVYFIHTETGICLYGAYVNYF</sequence>
<dbReference type="AlphaFoldDB" id="A0A443SHR5"/>
<dbReference type="InterPro" id="IPR036186">
    <property type="entry name" value="Serpin_sf"/>
</dbReference>
<dbReference type="VEuPathDB" id="VectorBase:LDEU004975"/>
<name>A0A443SHR5_9ACAR</name>
<reference evidence="5 6" key="1">
    <citation type="journal article" date="2018" name="Gigascience">
        <title>Genomes of trombidid mites reveal novel predicted allergens and laterally-transferred genes associated with secondary metabolism.</title>
        <authorList>
            <person name="Dong X."/>
            <person name="Chaisiri K."/>
            <person name="Xia D."/>
            <person name="Armstrong S.D."/>
            <person name="Fang Y."/>
            <person name="Donnelly M.J."/>
            <person name="Kadowaki T."/>
            <person name="McGarry J.W."/>
            <person name="Darby A.C."/>
            <person name="Makepeace B.L."/>
        </authorList>
    </citation>
    <scope>NUCLEOTIDE SEQUENCE [LARGE SCALE GENOMIC DNA]</scope>
    <source>
        <strain evidence="5">UoL-UT</strain>
    </source>
</reference>
<comment type="caution">
    <text evidence="5">The sequence shown here is derived from an EMBL/GenBank/DDBJ whole genome shotgun (WGS) entry which is preliminary data.</text>
</comment>
<evidence type="ECO:0000313" key="5">
    <source>
        <dbReference type="EMBL" id="RWS27064.1"/>
    </source>
</evidence>
<protein>
    <submittedName>
        <fullName evidence="5">Serpin-like protein</fullName>
    </submittedName>
</protein>